<evidence type="ECO:0000313" key="15">
    <source>
        <dbReference type="EMBL" id="GGD15746.1"/>
    </source>
</evidence>
<feature type="transmembrane region" description="Helical" evidence="13">
    <location>
        <begin position="192"/>
        <end position="214"/>
    </location>
</feature>
<dbReference type="InterPro" id="IPR007372">
    <property type="entry name" value="Lipid/polyisoprenoid-bd_YceI"/>
</dbReference>
<feature type="transmembrane region" description="Helical" evidence="13">
    <location>
        <begin position="150"/>
        <end position="171"/>
    </location>
</feature>
<dbReference type="Gene3D" id="1.20.950.20">
    <property type="entry name" value="Transmembrane di-heme cytochromes, Chain C"/>
    <property type="match status" value="1"/>
</dbReference>
<reference evidence="15" key="1">
    <citation type="journal article" date="2014" name="Int. J. Syst. Evol. Microbiol.">
        <title>Complete genome sequence of Corynebacterium casei LMG S-19264T (=DSM 44701T), isolated from a smear-ripened cheese.</title>
        <authorList>
            <consortium name="US DOE Joint Genome Institute (JGI-PGF)"/>
            <person name="Walter F."/>
            <person name="Albersmeier A."/>
            <person name="Kalinowski J."/>
            <person name="Ruckert C."/>
        </authorList>
    </citation>
    <scope>NUCLEOTIDE SEQUENCE</scope>
    <source>
        <strain evidence="15">CGMCC 1.15493</strain>
    </source>
</reference>
<evidence type="ECO:0000256" key="8">
    <source>
        <dbReference type="ARBA" id="ARBA00022982"/>
    </source>
</evidence>
<keyword evidence="6 13" id="KW-0812">Transmembrane</keyword>
<keyword evidence="10" id="KW-0408">Iron</keyword>
<evidence type="ECO:0000256" key="9">
    <source>
        <dbReference type="ARBA" id="ARBA00022989"/>
    </source>
</evidence>
<evidence type="ECO:0000256" key="10">
    <source>
        <dbReference type="ARBA" id="ARBA00023004"/>
    </source>
</evidence>
<dbReference type="InterPro" id="IPR011577">
    <property type="entry name" value="Cyt_b561_bac/Ni-Hgenase"/>
</dbReference>
<dbReference type="GO" id="GO:0005886">
    <property type="term" value="C:plasma membrane"/>
    <property type="evidence" value="ECO:0007669"/>
    <property type="project" value="UniProtKB-SubCell"/>
</dbReference>
<keyword evidence="7" id="KW-0479">Metal-binding</keyword>
<dbReference type="SUPFAM" id="SSF101874">
    <property type="entry name" value="YceI-like"/>
    <property type="match status" value="1"/>
</dbReference>
<dbReference type="PANTHER" id="PTHR30529">
    <property type="entry name" value="CYTOCHROME B561"/>
    <property type="match status" value="1"/>
</dbReference>
<comment type="similarity">
    <text evidence="12">Belongs to the cytochrome b561 family.</text>
</comment>
<evidence type="ECO:0000259" key="14">
    <source>
        <dbReference type="SMART" id="SM00867"/>
    </source>
</evidence>
<dbReference type="SMART" id="SM00867">
    <property type="entry name" value="YceI"/>
    <property type="match status" value="1"/>
</dbReference>
<dbReference type="GO" id="GO:0046872">
    <property type="term" value="F:metal ion binding"/>
    <property type="evidence" value="ECO:0007669"/>
    <property type="project" value="UniProtKB-KW"/>
</dbReference>
<dbReference type="GO" id="GO:0009055">
    <property type="term" value="F:electron transfer activity"/>
    <property type="evidence" value="ECO:0007669"/>
    <property type="project" value="InterPro"/>
</dbReference>
<keyword evidence="9 13" id="KW-1133">Transmembrane helix</keyword>
<dbReference type="Proteomes" id="UP000613160">
    <property type="component" value="Unassembled WGS sequence"/>
</dbReference>
<comment type="subcellular location">
    <subcellularLocation>
        <location evidence="2">Cell membrane</location>
        <topology evidence="2">Multi-pass membrane protein</topology>
    </subcellularLocation>
</comment>
<feature type="domain" description="Lipid/polyisoprenoid-binding YceI-like" evidence="14">
    <location>
        <begin position="237"/>
        <end position="397"/>
    </location>
</feature>
<evidence type="ECO:0000256" key="11">
    <source>
        <dbReference type="ARBA" id="ARBA00023136"/>
    </source>
</evidence>
<dbReference type="Gene3D" id="2.40.128.110">
    <property type="entry name" value="Lipid/polyisoprenoid-binding, YceI-like"/>
    <property type="match status" value="1"/>
</dbReference>
<evidence type="ECO:0000256" key="1">
    <source>
        <dbReference type="ARBA" id="ARBA00001970"/>
    </source>
</evidence>
<protein>
    <recommendedName>
        <fullName evidence="14">Lipid/polyisoprenoid-binding YceI-like domain-containing protein</fullName>
    </recommendedName>
</protein>
<dbReference type="InterPro" id="IPR052168">
    <property type="entry name" value="Cytochrome_b561_oxidase"/>
</dbReference>
<evidence type="ECO:0000256" key="13">
    <source>
        <dbReference type="SAM" id="Phobius"/>
    </source>
</evidence>
<feature type="transmembrane region" description="Helical" evidence="13">
    <location>
        <begin position="91"/>
        <end position="110"/>
    </location>
</feature>
<dbReference type="InterPro" id="IPR016174">
    <property type="entry name" value="Di-haem_cyt_TM"/>
</dbReference>
<keyword evidence="11 13" id="KW-0472">Membrane</keyword>
<dbReference type="Pfam" id="PF01292">
    <property type="entry name" value="Ni_hydr_CYTB"/>
    <property type="match status" value="1"/>
</dbReference>
<sequence length="413" mass="43090">MQGTVKGYNAGAMILHWAIAAAMLFQLAVGFSMTRLDLYSDPVRFALFQWHKTVGLLVLSLTLARIAWRLFNTPPAHGPMPFAERALAGLVHFLLYALMLAVPLSGWLMVSASPTGIPTLLFLSELLPWPHLPVPASAAVAATAETAHVWLAYSTAGLIVLHVAGALKHSLVDRAPSLARMLPLGLLPRQSTALVAIPVAVAALVVFLGGGLAVGRHGGEGAATQASVTTAPEGLSGWTIDKTASTLTYTARFSGKAIGGTVGNWNAAVTFDPENLAAASARIVVDSASVTIDDAFVRSNLPGPDGLDAKTHPEAIVDLTEFEKTAGGFRGEGTMTIKGTALPISVPFTFDRQADGTAHVVGTASFDRMAYGLGAQNDASGEWLALPIEVTFDLVARPSVIETSASRGLPGKA</sequence>
<comment type="caution">
    <text evidence="15">The sequence shown here is derived from an EMBL/GenBank/DDBJ whole genome shotgun (WGS) entry which is preliminary data.</text>
</comment>
<organism evidence="15 16">
    <name type="scientific">Aureimonas glaciei</name>
    <dbReference type="NCBI Taxonomy" id="1776957"/>
    <lineage>
        <taxon>Bacteria</taxon>
        <taxon>Pseudomonadati</taxon>
        <taxon>Pseudomonadota</taxon>
        <taxon>Alphaproteobacteria</taxon>
        <taxon>Hyphomicrobiales</taxon>
        <taxon>Aurantimonadaceae</taxon>
        <taxon>Aureimonas</taxon>
    </lineage>
</organism>
<keyword evidence="3" id="KW-0813">Transport</keyword>
<proteinExistence type="inferred from homology"/>
<dbReference type="PANTHER" id="PTHR30529:SF1">
    <property type="entry name" value="CYTOCHROME B561 HOMOLOG 2"/>
    <property type="match status" value="1"/>
</dbReference>
<comment type="cofactor">
    <cofactor evidence="1">
        <name>heme b</name>
        <dbReference type="ChEBI" id="CHEBI:60344"/>
    </cofactor>
</comment>
<evidence type="ECO:0000256" key="4">
    <source>
        <dbReference type="ARBA" id="ARBA00022475"/>
    </source>
</evidence>
<evidence type="ECO:0000256" key="2">
    <source>
        <dbReference type="ARBA" id="ARBA00004651"/>
    </source>
</evidence>
<evidence type="ECO:0000256" key="6">
    <source>
        <dbReference type="ARBA" id="ARBA00022692"/>
    </source>
</evidence>
<reference evidence="15" key="2">
    <citation type="submission" date="2020-09" db="EMBL/GenBank/DDBJ databases">
        <authorList>
            <person name="Sun Q."/>
            <person name="Zhou Y."/>
        </authorList>
    </citation>
    <scope>NUCLEOTIDE SEQUENCE</scope>
    <source>
        <strain evidence="15">CGMCC 1.15493</strain>
    </source>
</reference>
<keyword evidence="4" id="KW-1003">Cell membrane</keyword>
<evidence type="ECO:0000256" key="7">
    <source>
        <dbReference type="ARBA" id="ARBA00022723"/>
    </source>
</evidence>
<dbReference type="GO" id="GO:0022904">
    <property type="term" value="P:respiratory electron transport chain"/>
    <property type="evidence" value="ECO:0007669"/>
    <property type="project" value="InterPro"/>
</dbReference>
<dbReference type="Pfam" id="PF04264">
    <property type="entry name" value="YceI"/>
    <property type="match status" value="1"/>
</dbReference>
<dbReference type="SUPFAM" id="SSF81342">
    <property type="entry name" value="Transmembrane di-heme cytochromes"/>
    <property type="match status" value="1"/>
</dbReference>
<evidence type="ECO:0000256" key="3">
    <source>
        <dbReference type="ARBA" id="ARBA00022448"/>
    </source>
</evidence>
<keyword evidence="16" id="KW-1185">Reference proteome</keyword>
<name>A0A916XVG0_9HYPH</name>
<dbReference type="GO" id="GO:0020037">
    <property type="term" value="F:heme binding"/>
    <property type="evidence" value="ECO:0007669"/>
    <property type="project" value="TreeGrafter"/>
</dbReference>
<feature type="transmembrane region" description="Helical" evidence="13">
    <location>
        <begin position="12"/>
        <end position="33"/>
    </location>
</feature>
<accession>A0A916XVG0</accession>
<evidence type="ECO:0000313" key="16">
    <source>
        <dbReference type="Proteomes" id="UP000613160"/>
    </source>
</evidence>
<dbReference type="EMBL" id="BMJJ01000003">
    <property type="protein sequence ID" value="GGD15746.1"/>
    <property type="molecule type" value="Genomic_DNA"/>
</dbReference>
<gene>
    <name evidence="15" type="ORF">GCM10011335_18170</name>
</gene>
<dbReference type="InterPro" id="IPR036761">
    <property type="entry name" value="TTHA0802/YceI-like_sf"/>
</dbReference>
<evidence type="ECO:0000256" key="5">
    <source>
        <dbReference type="ARBA" id="ARBA00022617"/>
    </source>
</evidence>
<dbReference type="AlphaFoldDB" id="A0A916XVG0"/>
<keyword evidence="5" id="KW-0349">Heme</keyword>
<dbReference type="RefSeq" id="WP_188850243.1">
    <property type="nucleotide sequence ID" value="NZ_BMJJ01000003.1"/>
</dbReference>
<keyword evidence="8" id="KW-0249">Electron transport</keyword>
<feature type="transmembrane region" description="Helical" evidence="13">
    <location>
        <begin position="53"/>
        <end position="71"/>
    </location>
</feature>
<evidence type="ECO:0000256" key="12">
    <source>
        <dbReference type="ARBA" id="ARBA00037975"/>
    </source>
</evidence>